<keyword evidence="2" id="KW-0472">Membrane</keyword>
<name>C2KKX7_LEUMC</name>
<gene>
    <name evidence="3" type="ORF">HMPREF0555_1293</name>
</gene>
<dbReference type="Proteomes" id="UP000004283">
    <property type="component" value="Unassembled WGS sequence"/>
</dbReference>
<feature type="region of interest" description="Disordered" evidence="1">
    <location>
        <begin position="1"/>
        <end position="24"/>
    </location>
</feature>
<evidence type="ECO:0000256" key="1">
    <source>
        <dbReference type="SAM" id="MobiDB-lite"/>
    </source>
</evidence>
<dbReference type="EMBL" id="ACKV01000070">
    <property type="protein sequence ID" value="EEJ42122.1"/>
    <property type="molecule type" value="Genomic_DNA"/>
</dbReference>
<accession>C2KKX7</accession>
<sequence>MLTQLLTDPPSSLNTKKASGTQRSTNAFESSKTFADSHDFWGVVETVGRFPTIYLQITSLVIVIILPAFMRKSNC</sequence>
<keyword evidence="2" id="KW-0812">Transmembrane</keyword>
<keyword evidence="2" id="KW-1133">Transmembrane helix</keyword>
<evidence type="ECO:0000313" key="4">
    <source>
        <dbReference type="Proteomes" id="UP000004283"/>
    </source>
</evidence>
<dbReference type="AlphaFoldDB" id="C2KKX7"/>
<organism evidence="3 4">
    <name type="scientific">Leuconostoc mesenteroides subsp. cremoris ATCC 19254</name>
    <dbReference type="NCBI Taxonomy" id="586220"/>
    <lineage>
        <taxon>Bacteria</taxon>
        <taxon>Bacillati</taxon>
        <taxon>Bacillota</taxon>
        <taxon>Bacilli</taxon>
        <taxon>Lactobacillales</taxon>
        <taxon>Lactobacillaceae</taxon>
        <taxon>Leuconostoc</taxon>
    </lineage>
</organism>
<protein>
    <submittedName>
        <fullName evidence="3">Uncharacterized protein</fullName>
    </submittedName>
</protein>
<evidence type="ECO:0000313" key="3">
    <source>
        <dbReference type="EMBL" id="EEJ42122.1"/>
    </source>
</evidence>
<feature type="transmembrane region" description="Helical" evidence="2">
    <location>
        <begin position="53"/>
        <end position="70"/>
    </location>
</feature>
<reference evidence="3 4" key="1">
    <citation type="submission" date="2009-04" db="EMBL/GenBank/DDBJ databases">
        <authorList>
            <person name="Qin X."/>
            <person name="Bachman B."/>
            <person name="Battles P."/>
            <person name="Bell A."/>
            <person name="Bess C."/>
            <person name="Bickham C."/>
            <person name="Chaboub L."/>
            <person name="Chen D."/>
            <person name="Coyle M."/>
            <person name="Deiros D.R."/>
            <person name="Dinh H."/>
            <person name="Forbes L."/>
            <person name="Fowler G."/>
            <person name="Francisco L."/>
            <person name="Fu Q."/>
            <person name="Gubbala S."/>
            <person name="Hale W."/>
            <person name="Han Y."/>
            <person name="Hemphill L."/>
            <person name="Highlander S.K."/>
            <person name="Hirani K."/>
            <person name="Hogues M."/>
            <person name="Jackson L."/>
            <person name="Jakkamsetti A."/>
            <person name="Javaid M."/>
            <person name="Jiang H."/>
            <person name="Korchina V."/>
            <person name="Kovar C."/>
            <person name="Lara F."/>
            <person name="Lee S."/>
            <person name="Mata R."/>
            <person name="Mathew T."/>
            <person name="Moen C."/>
            <person name="Morales K."/>
            <person name="Munidasa M."/>
            <person name="Nazareth L."/>
            <person name="Ngo R."/>
            <person name="Nguyen L."/>
            <person name="Okwuonu G."/>
            <person name="Ongeri F."/>
            <person name="Patil S."/>
            <person name="Petrosino J."/>
            <person name="Pham C."/>
            <person name="Pham P."/>
            <person name="Pu L.-L."/>
            <person name="Puazo M."/>
            <person name="Raj R."/>
            <person name="Reid J."/>
            <person name="Rouhana J."/>
            <person name="Saada N."/>
            <person name="Shang Y."/>
            <person name="Simmons D."/>
            <person name="Thornton R."/>
            <person name="Warren J."/>
            <person name="Weissenberger G."/>
            <person name="Zhang J."/>
            <person name="Zhang L."/>
            <person name="Zhou C."/>
            <person name="Zhu D."/>
            <person name="Muzny D."/>
            <person name="Worley K."/>
            <person name="Gibbs R."/>
        </authorList>
    </citation>
    <scope>NUCLEOTIDE SEQUENCE [LARGE SCALE GENOMIC DNA]</scope>
    <source>
        <strain evidence="3 4">ATCC 19254</strain>
    </source>
</reference>
<evidence type="ECO:0000256" key="2">
    <source>
        <dbReference type="SAM" id="Phobius"/>
    </source>
</evidence>
<proteinExistence type="predicted"/>
<dbReference type="HOGENOM" id="CLU_2666702_0_0_9"/>
<comment type="caution">
    <text evidence="3">The sequence shown here is derived from an EMBL/GenBank/DDBJ whole genome shotgun (WGS) entry which is preliminary data.</text>
</comment>